<keyword evidence="2" id="KW-0732">Signal</keyword>
<evidence type="ECO:0000313" key="3">
    <source>
        <dbReference type="EMBL" id="CAL8094636.1"/>
    </source>
</evidence>
<evidence type="ECO:0000256" key="2">
    <source>
        <dbReference type="SAM" id="SignalP"/>
    </source>
</evidence>
<evidence type="ECO:0000313" key="4">
    <source>
        <dbReference type="Proteomes" id="UP001642540"/>
    </source>
</evidence>
<reference evidence="3 4" key="1">
    <citation type="submission" date="2024-08" db="EMBL/GenBank/DDBJ databases">
        <authorList>
            <person name="Cucini C."/>
            <person name="Frati F."/>
        </authorList>
    </citation>
    <scope>NUCLEOTIDE SEQUENCE [LARGE SCALE GENOMIC DNA]</scope>
</reference>
<accession>A0ABP1QA53</accession>
<feature type="compositionally biased region" description="Polar residues" evidence="1">
    <location>
        <begin position="304"/>
        <end position="317"/>
    </location>
</feature>
<feature type="region of interest" description="Disordered" evidence="1">
    <location>
        <begin position="72"/>
        <end position="132"/>
    </location>
</feature>
<evidence type="ECO:0000256" key="1">
    <source>
        <dbReference type="SAM" id="MobiDB-lite"/>
    </source>
</evidence>
<protein>
    <submittedName>
        <fullName evidence="3">Uncharacterized protein</fullName>
    </submittedName>
</protein>
<comment type="caution">
    <text evidence="3">The sequence shown here is derived from an EMBL/GenBank/DDBJ whole genome shotgun (WGS) entry which is preliminary data.</text>
</comment>
<keyword evidence="4" id="KW-1185">Reference proteome</keyword>
<proteinExistence type="predicted"/>
<dbReference type="EMBL" id="CAXLJM020000027">
    <property type="protein sequence ID" value="CAL8094636.1"/>
    <property type="molecule type" value="Genomic_DNA"/>
</dbReference>
<organism evidence="3 4">
    <name type="scientific">Orchesella dallaii</name>
    <dbReference type="NCBI Taxonomy" id="48710"/>
    <lineage>
        <taxon>Eukaryota</taxon>
        <taxon>Metazoa</taxon>
        <taxon>Ecdysozoa</taxon>
        <taxon>Arthropoda</taxon>
        <taxon>Hexapoda</taxon>
        <taxon>Collembola</taxon>
        <taxon>Entomobryomorpha</taxon>
        <taxon>Entomobryoidea</taxon>
        <taxon>Orchesellidae</taxon>
        <taxon>Orchesellinae</taxon>
        <taxon>Orchesella</taxon>
    </lineage>
</organism>
<sequence>MIGINWNWKLILLITSASQDLCFGVKLERKQDFFDSENFDSKREYGLNEIGKRGFTSTLGYDYSTSTEYGIGGSNGVSPDYSSSSSVRPGRNGGTLSPARDLVPPPVSGVYSSSTSPPTTRSDYTKFDEISSSSSQASTKEFYSPFRSQLSRRSPPYFQRIQSSNYFDDIASAAATNRGGGLNPGTYGLVADGEGKLIGYRGSILPGYSESQSAVSSNSRGIPEQANFIGGYFPGSAPVSDYTKPKLSAASSATNGIYTSTPVYYPGREEDHTYRMRDTSSQGYGDDDEMNPSSEDTDFRIGNNAYQASPISPTSHYQGRENDGSLSHLEKDHYVPFRREQSVSGFSYGRAPVDHRRPYAYKKRSYNAPNPPTYYSIHGVNSLERPVTESYSSLGFNDYGSL</sequence>
<feature type="compositionally biased region" description="Low complexity" evidence="1">
    <location>
        <begin position="108"/>
        <end position="120"/>
    </location>
</feature>
<gene>
    <name evidence="3" type="ORF">ODALV1_LOCUS8842</name>
</gene>
<dbReference type="Proteomes" id="UP001642540">
    <property type="component" value="Unassembled WGS sequence"/>
</dbReference>
<name>A0ABP1QA53_9HEXA</name>
<feature type="chain" id="PRO_5046851850" evidence="2">
    <location>
        <begin position="25"/>
        <end position="402"/>
    </location>
</feature>
<feature type="compositionally biased region" description="Low complexity" evidence="1">
    <location>
        <begin position="76"/>
        <end position="90"/>
    </location>
</feature>
<feature type="region of interest" description="Disordered" evidence="1">
    <location>
        <begin position="258"/>
        <end position="326"/>
    </location>
</feature>
<feature type="compositionally biased region" description="Basic and acidic residues" evidence="1">
    <location>
        <begin position="267"/>
        <end position="278"/>
    </location>
</feature>
<feature type="signal peptide" evidence="2">
    <location>
        <begin position="1"/>
        <end position="24"/>
    </location>
</feature>